<evidence type="ECO:0000313" key="3">
    <source>
        <dbReference type="Proteomes" id="UP000078090"/>
    </source>
</evidence>
<feature type="domain" description="Transposase IS200-like" evidence="1">
    <location>
        <begin position="9"/>
        <end position="126"/>
    </location>
</feature>
<dbReference type="PANTHER" id="PTHR36966:SF1">
    <property type="entry name" value="REP-ASSOCIATED TYROSINE TRANSPOSASE"/>
    <property type="match status" value="1"/>
</dbReference>
<evidence type="ECO:0000313" key="2">
    <source>
        <dbReference type="EMBL" id="OAI07998.1"/>
    </source>
</evidence>
<dbReference type="GO" id="GO:0043565">
    <property type="term" value="F:sequence-specific DNA binding"/>
    <property type="evidence" value="ECO:0007669"/>
    <property type="project" value="TreeGrafter"/>
</dbReference>
<reference evidence="2 3" key="1">
    <citation type="submission" date="2016-03" db="EMBL/GenBank/DDBJ databases">
        <authorList>
            <person name="Ploux O."/>
        </authorList>
    </citation>
    <scope>NUCLEOTIDE SEQUENCE [LARGE SCALE GENOMIC DNA]</scope>
    <source>
        <strain evidence="2 3">R-45363</strain>
    </source>
</reference>
<name>A0A177MQC8_METMH</name>
<dbReference type="AlphaFoldDB" id="A0A177MQC8"/>
<comment type="caution">
    <text evidence="2">The sequence shown here is derived from an EMBL/GenBank/DDBJ whole genome shotgun (WGS) entry which is preliminary data.</text>
</comment>
<dbReference type="InterPro" id="IPR036515">
    <property type="entry name" value="Transposase_17_sf"/>
</dbReference>
<dbReference type="GO" id="GO:0004803">
    <property type="term" value="F:transposase activity"/>
    <property type="evidence" value="ECO:0007669"/>
    <property type="project" value="InterPro"/>
</dbReference>
<dbReference type="RefSeq" id="WP_064007455.1">
    <property type="nucleotide sequence ID" value="NZ_LUUG01000049.1"/>
</dbReference>
<dbReference type="Pfam" id="PF01797">
    <property type="entry name" value="Y1_Tnp"/>
    <property type="match status" value="1"/>
</dbReference>
<dbReference type="SMART" id="SM01321">
    <property type="entry name" value="Y1_Tnp"/>
    <property type="match status" value="1"/>
</dbReference>
<dbReference type="NCBIfam" id="NF047646">
    <property type="entry name" value="REP_Tyr_transpos"/>
    <property type="match status" value="1"/>
</dbReference>
<dbReference type="Gene3D" id="3.30.70.1290">
    <property type="entry name" value="Transposase IS200-like"/>
    <property type="match status" value="1"/>
</dbReference>
<evidence type="ECO:0000259" key="1">
    <source>
        <dbReference type="SMART" id="SM01321"/>
    </source>
</evidence>
<dbReference type="Proteomes" id="UP000078090">
    <property type="component" value="Unassembled WGS sequence"/>
</dbReference>
<dbReference type="SUPFAM" id="SSF143422">
    <property type="entry name" value="Transposase IS200-like"/>
    <property type="match status" value="1"/>
</dbReference>
<proteinExistence type="predicted"/>
<dbReference type="InterPro" id="IPR002686">
    <property type="entry name" value="Transposase_17"/>
</dbReference>
<accession>A0A177MQC8</accession>
<dbReference type="EMBL" id="LUUG01000049">
    <property type="protein sequence ID" value="OAI07998.1"/>
    <property type="molecule type" value="Genomic_DNA"/>
</dbReference>
<dbReference type="GO" id="GO:0006313">
    <property type="term" value="P:DNA transposition"/>
    <property type="evidence" value="ECO:0007669"/>
    <property type="project" value="InterPro"/>
</dbReference>
<dbReference type="InterPro" id="IPR052715">
    <property type="entry name" value="RAYT_transposase"/>
</dbReference>
<protein>
    <recommendedName>
        <fullName evidence="1">Transposase IS200-like domain-containing protein</fullName>
    </recommendedName>
</protein>
<sequence length="172" mass="20387">MTNIRRYPANNQPIFITAVCYRRKPILAGASEKELLLSVMREVKANITFRMLAYAVLDDHFHWLILPEPDNDFSGIVQSVKLRFTHRWKREHNANQPVTLWQRRFWDHLIRDTDDLHRHMDYIHYNPVKHRLVSDPAAYPWSSFLAHQAKGRYPKGWGVQQAPDSIKALNFE</sequence>
<organism evidence="2 3">
    <name type="scientific">Methylomonas methanica</name>
    <dbReference type="NCBI Taxonomy" id="421"/>
    <lineage>
        <taxon>Bacteria</taxon>
        <taxon>Pseudomonadati</taxon>
        <taxon>Pseudomonadota</taxon>
        <taxon>Gammaproteobacteria</taxon>
        <taxon>Methylococcales</taxon>
        <taxon>Methylococcaceae</taxon>
        <taxon>Methylomonas</taxon>
    </lineage>
</organism>
<dbReference type="PANTHER" id="PTHR36966">
    <property type="entry name" value="REP-ASSOCIATED TYROSINE TRANSPOSASE"/>
    <property type="match status" value="1"/>
</dbReference>
<gene>
    <name evidence="2" type="ORF">A1332_00970</name>
</gene>